<evidence type="ECO:0000256" key="13">
    <source>
        <dbReference type="SAM" id="Phobius"/>
    </source>
</evidence>
<evidence type="ECO:0000256" key="10">
    <source>
        <dbReference type="ARBA" id="ARBA00023224"/>
    </source>
</evidence>
<evidence type="ECO:0000313" key="14">
    <source>
        <dbReference type="EMBL" id="CAD7228102.1"/>
    </source>
</evidence>
<keyword evidence="7 13" id="KW-0472">Membrane</keyword>
<dbReference type="AlphaFoldDB" id="A0A7R8ZQQ6"/>
<comment type="function">
    <text evidence="11">G-protein coupled receptor for glutamate. Ligand binding causes a conformation change that triggers signaling via guanine nucleotide-binding proteins (G proteins) and modulates the activity of down-stream effectors.</text>
</comment>
<gene>
    <name evidence="14" type="ORF">CTOB1V02_LOCUS5991</name>
</gene>
<feature type="transmembrane region" description="Helical" evidence="13">
    <location>
        <begin position="491"/>
        <end position="509"/>
    </location>
</feature>
<keyword evidence="5 13" id="KW-1133">Transmembrane helix</keyword>
<evidence type="ECO:0000256" key="4">
    <source>
        <dbReference type="ARBA" id="ARBA00022692"/>
    </source>
</evidence>
<dbReference type="PROSITE" id="PS50259">
    <property type="entry name" value="G_PROTEIN_RECEP_F3_4"/>
    <property type="match status" value="1"/>
</dbReference>
<proteinExistence type="inferred from homology"/>
<dbReference type="InterPro" id="IPR017978">
    <property type="entry name" value="GPCR_3_C"/>
</dbReference>
<evidence type="ECO:0000256" key="12">
    <source>
        <dbReference type="SAM" id="MobiDB-lite"/>
    </source>
</evidence>
<dbReference type="Gene3D" id="2.10.50.30">
    <property type="entry name" value="GPCR, family 3, nine cysteines domain"/>
    <property type="match status" value="1"/>
</dbReference>
<feature type="transmembrane region" description="Helical" evidence="13">
    <location>
        <begin position="422"/>
        <end position="447"/>
    </location>
</feature>
<dbReference type="OrthoDB" id="425344at2759"/>
<feature type="transmembrane region" description="Helical" evidence="13">
    <location>
        <begin position="582"/>
        <end position="601"/>
    </location>
</feature>
<feature type="region of interest" description="Disordered" evidence="12">
    <location>
        <begin position="1"/>
        <end position="50"/>
    </location>
</feature>
<dbReference type="GO" id="GO:0005886">
    <property type="term" value="C:plasma membrane"/>
    <property type="evidence" value="ECO:0007669"/>
    <property type="project" value="UniProtKB-SubCell"/>
</dbReference>
<comment type="similarity">
    <text evidence="2">Belongs to the G-protein coupled receptor 3 family.</text>
</comment>
<keyword evidence="9" id="KW-0325">Glycoprotein</keyword>
<dbReference type="GO" id="GO:0004930">
    <property type="term" value="F:G protein-coupled receptor activity"/>
    <property type="evidence" value="ECO:0007669"/>
    <property type="project" value="UniProtKB-KW"/>
</dbReference>
<dbReference type="PANTHER" id="PTHR24060">
    <property type="entry name" value="METABOTROPIC GLUTAMATE RECEPTOR"/>
    <property type="match status" value="1"/>
</dbReference>
<sequence length="960" mass="107331">MSKHSKLGKFHLGGEEEMSGTTAEARRRLPALASGERHTVRRADSDSDDGKCNYGQSGSSAFRVLAEAAGICIAKEDSIPTGAQDDAIFDEVLQRLLEEENARVVVCFCEGETAGGLLQAIKRKGLAGHFMLVGSDGWADRWDVVDEVKEEALGALTVRIHTAIVPEFKNHYLALNPFNNSRNPWFQEFWAYKFNCTFDIAGSDRTAVINNCTGEEDLSVEYKQDHKLAFVIKAIMTMAHGLHNMQADVCGDVSAGLCDQLKTFDGAKFMKDYLMNVSFLYQAEKKDERVMFDSSGDPPGRYDIVNFVKREDGSYDYVHLGDWYNGSLSFFREKSLFVHPAVETGLVESVCSKPCPPGEKRSGGQEGGQEMCCWVCVPCRENQFLLNQTTCMDCEPGFWPNEEKLGCEAIDVEMIQWEDTPAIITIILSVHGLLATVFAAVVFICYNNTPVVKSSTRELSYTIFTGIAICCLTTFPILATPSAVMCTATRILPGLAFALIYASLFTKTYRIARVLANDSNKQISKSTRYLYNEWLVIYTIIIILPEIGIVFGMLVFQPAHETLKYPTLERVIRVCNTSTEAIMAPLGYDFLLLLLCTIYAIKTRKVPANYNEAKFIGFAVYTTLVIWVAFIPIYFNSDEFASAIALCICISLSGLVTLVLLFLPKMYIILFRPEKNSRQYFMTTVADRSMRGFNVGNNCNSINSCSDVSVNRGRGSTTSFETRYSVGMSPDHQRSLLNRWNQSSSKSRFSTECHPRSQLKRPVPAGLVQRTLSSPTSRLGLQSSSKSLSTKQRGLSEQERREQRIAELLDKSYGSHLDKQDRAIQTPDSMLREMLERIYEGKSLRPLPPSYRSMQDQHVPRPLYGLIREESASDRGEEEDEDEDDADRPPDSATGSPEVDPLKLKRKRSQFRKIFIDLPPFNENDSQHAISAKPKEHSAIIESPAAEAEATEPSPPPPDP</sequence>
<dbReference type="PRINTS" id="PR00248">
    <property type="entry name" value="GPCRMGR"/>
</dbReference>
<name>A0A7R8ZQQ6_9CRUS</name>
<dbReference type="InterPro" id="IPR000162">
    <property type="entry name" value="GPCR_3_mtglu_rcpt"/>
</dbReference>
<evidence type="ECO:0000256" key="3">
    <source>
        <dbReference type="ARBA" id="ARBA00022475"/>
    </source>
</evidence>
<dbReference type="FunFam" id="2.10.50.30:FF:000001">
    <property type="entry name" value="metabotropic glutamate receptor 1"/>
    <property type="match status" value="1"/>
</dbReference>
<dbReference type="InterPro" id="IPR038550">
    <property type="entry name" value="GPCR_3_9-Cys_sf"/>
</dbReference>
<dbReference type="Pfam" id="PF00003">
    <property type="entry name" value="7tm_3"/>
    <property type="match status" value="1"/>
</dbReference>
<dbReference type="InterPro" id="IPR028082">
    <property type="entry name" value="Peripla_BP_I"/>
</dbReference>
<dbReference type="Pfam" id="PF01094">
    <property type="entry name" value="ANF_receptor"/>
    <property type="match status" value="1"/>
</dbReference>
<feature type="transmembrane region" description="Helical" evidence="13">
    <location>
        <begin position="459"/>
        <end position="479"/>
    </location>
</feature>
<dbReference type="CDD" id="cd15285">
    <property type="entry name" value="7tmC_mGluR_group1"/>
    <property type="match status" value="1"/>
</dbReference>
<evidence type="ECO:0000256" key="9">
    <source>
        <dbReference type="ARBA" id="ARBA00023180"/>
    </source>
</evidence>
<dbReference type="Gene3D" id="3.40.50.2300">
    <property type="match status" value="2"/>
</dbReference>
<feature type="region of interest" description="Disordered" evidence="12">
    <location>
        <begin position="746"/>
        <end position="801"/>
    </location>
</feature>
<keyword evidence="3" id="KW-1003">Cell membrane</keyword>
<feature type="transmembrane region" description="Helical" evidence="13">
    <location>
        <begin position="530"/>
        <end position="556"/>
    </location>
</feature>
<organism evidence="14">
    <name type="scientific">Cyprideis torosa</name>
    <dbReference type="NCBI Taxonomy" id="163714"/>
    <lineage>
        <taxon>Eukaryota</taxon>
        <taxon>Metazoa</taxon>
        <taxon>Ecdysozoa</taxon>
        <taxon>Arthropoda</taxon>
        <taxon>Crustacea</taxon>
        <taxon>Oligostraca</taxon>
        <taxon>Ostracoda</taxon>
        <taxon>Podocopa</taxon>
        <taxon>Podocopida</taxon>
        <taxon>Cytherocopina</taxon>
        <taxon>Cytheroidea</taxon>
        <taxon>Cytherideidae</taxon>
        <taxon>Cyprideis</taxon>
    </lineage>
</organism>
<feature type="compositionally biased region" description="Basic and acidic residues" evidence="12">
    <location>
        <begin position="35"/>
        <end position="50"/>
    </location>
</feature>
<accession>A0A7R8ZQQ6</accession>
<evidence type="ECO:0000256" key="1">
    <source>
        <dbReference type="ARBA" id="ARBA00004651"/>
    </source>
</evidence>
<dbReference type="SUPFAM" id="SSF53822">
    <property type="entry name" value="Periplasmic binding protein-like I"/>
    <property type="match status" value="1"/>
</dbReference>
<evidence type="ECO:0000256" key="2">
    <source>
        <dbReference type="ARBA" id="ARBA00007242"/>
    </source>
</evidence>
<feature type="compositionally biased region" description="Low complexity" evidence="12">
    <location>
        <begin position="940"/>
        <end position="952"/>
    </location>
</feature>
<dbReference type="EMBL" id="OB661384">
    <property type="protein sequence ID" value="CAD7228102.1"/>
    <property type="molecule type" value="Genomic_DNA"/>
</dbReference>
<feature type="compositionally biased region" description="Acidic residues" evidence="12">
    <location>
        <begin position="876"/>
        <end position="886"/>
    </location>
</feature>
<dbReference type="FunFam" id="3.40.50.2300:FF:000145">
    <property type="entry name" value="Glutamate receptor, metabotropic"/>
    <property type="match status" value="1"/>
</dbReference>
<comment type="subcellular location">
    <subcellularLocation>
        <location evidence="1">Cell membrane</location>
        <topology evidence="1">Multi-pass membrane protein</topology>
    </subcellularLocation>
</comment>
<evidence type="ECO:0000256" key="8">
    <source>
        <dbReference type="ARBA" id="ARBA00023170"/>
    </source>
</evidence>
<dbReference type="InterPro" id="IPR017979">
    <property type="entry name" value="GPCR_3_CS"/>
</dbReference>
<protein>
    <submittedName>
        <fullName evidence="14">Uncharacterized protein</fullName>
    </submittedName>
</protein>
<evidence type="ECO:0000256" key="5">
    <source>
        <dbReference type="ARBA" id="ARBA00022989"/>
    </source>
</evidence>
<dbReference type="InterPro" id="IPR050726">
    <property type="entry name" value="mGluR"/>
</dbReference>
<feature type="transmembrane region" description="Helical" evidence="13">
    <location>
        <begin position="641"/>
        <end position="663"/>
    </location>
</feature>
<keyword evidence="4 13" id="KW-0812">Transmembrane</keyword>
<dbReference type="InterPro" id="IPR001828">
    <property type="entry name" value="ANF_lig-bd_rcpt"/>
</dbReference>
<dbReference type="PROSITE" id="PS00980">
    <property type="entry name" value="G_PROTEIN_RECEP_F3_2"/>
    <property type="match status" value="1"/>
</dbReference>
<feature type="compositionally biased region" description="Low complexity" evidence="12">
    <location>
        <begin position="776"/>
        <end position="793"/>
    </location>
</feature>
<keyword evidence="8" id="KW-0675">Receptor</keyword>
<dbReference type="Pfam" id="PF07562">
    <property type="entry name" value="NCD3G"/>
    <property type="match status" value="1"/>
</dbReference>
<keyword evidence="6" id="KW-0297">G-protein coupled receptor</keyword>
<evidence type="ECO:0000256" key="6">
    <source>
        <dbReference type="ARBA" id="ARBA00023040"/>
    </source>
</evidence>
<reference evidence="14" key="1">
    <citation type="submission" date="2020-11" db="EMBL/GenBank/DDBJ databases">
        <authorList>
            <person name="Tran Van P."/>
        </authorList>
    </citation>
    <scope>NUCLEOTIDE SEQUENCE</scope>
</reference>
<evidence type="ECO:0000256" key="7">
    <source>
        <dbReference type="ARBA" id="ARBA00023136"/>
    </source>
</evidence>
<keyword evidence="10" id="KW-0807">Transducer</keyword>
<evidence type="ECO:0000256" key="11">
    <source>
        <dbReference type="ARBA" id="ARBA00054813"/>
    </source>
</evidence>
<dbReference type="InterPro" id="IPR000337">
    <property type="entry name" value="GPCR_3"/>
</dbReference>
<dbReference type="InterPro" id="IPR011500">
    <property type="entry name" value="GPCR_3_9-Cys_dom"/>
</dbReference>
<feature type="region of interest" description="Disordered" evidence="12">
    <location>
        <begin position="871"/>
        <end position="960"/>
    </location>
</feature>
<dbReference type="PRINTS" id="PR00593">
    <property type="entry name" value="MTABOTROPICR"/>
</dbReference>
<feature type="transmembrane region" description="Helical" evidence="13">
    <location>
        <begin position="613"/>
        <end position="635"/>
    </location>
</feature>